<dbReference type="PhylomeDB" id="B3S4N1"/>
<dbReference type="HOGENOM" id="CLU_020105_5_0_1"/>
<dbReference type="GO" id="GO:0005634">
    <property type="term" value="C:nucleus"/>
    <property type="evidence" value="ECO:0000318"/>
    <property type="project" value="GO_Central"/>
</dbReference>
<feature type="domain" description="Phosphatase tensin-type" evidence="5">
    <location>
        <begin position="13"/>
        <end position="186"/>
    </location>
</feature>
<dbReference type="InParanoid" id="B3S4N1"/>
<dbReference type="GO" id="GO:0005886">
    <property type="term" value="C:plasma membrane"/>
    <property type="evidence" value="ECO:0000318"/>
    <property type="project" value="GO_Central"/>
</dbReference>
<dbReference type="PANTHER" id="PTHR12305">
    <property type="entry name" value="PHOSPHATASE WITH HOMOLOGY TO TENSIN"/>
    <property type="match status" value="1"/>
</dbReference>
<dbReference type="GO" id="GO:0048870">
    <property type="term" value="P:cell motility"/>
    <property type="evidence" value="ECO:0000318"/>
    <property type="project" value="GO_Central"/>
</dbReference>
<dbReference type="KEGG" id="tad:TRIADDRAFT_28654"/>
<dbReference type="SUPFAM" id="SSF52799">
    <property type="entry name" value="(Phosphotyrosine protein) phosphatases II"/>
    <property type="match status" value="1"/>
</dbReference>
<dbReference type="OMA" id="YYGEIIR"/>
<keyword evidence="8" id="KW-1185">Reference proteome</keyword>
<evidence type="ECO:0000259" key="5">
    <source>
        <dbReference type="PROSITE" id="PS51181"/>
    </source>
</evidence>
<dbReference type="PROSITE" id="PS51182">
    <property type="entry name" value="C2_TENSIN"/>
    <property type="match status" value="1"/>
</dbReference>
<dbReference type="STRING" id="10228.B3S4N1"/>
<dbReference type="InterPro" id="IPR045101">
    <property type="entry name" value="PTP_PTEN"/>
</dbReference>
<evidence type="ECO:0000256" key="2">
    <source>
        <dbReference type="ARBA" id="ARBA00022490"/>
    </source>
</evidence>
<dbReference type="GO" id="GO:0043491">
    <property type="term" value="P:phosphatidylinositol 3-kinase/protein kinase B signal transduction"/>
    <property type="evidence" value="ECO:0000318"/>
    <property type="project" value="GO_Central"/>
</dbReference>
<dbReference type="AlphaFoldDB" id="B3S4N1"/>
<dbReference type="Gene3D" id="3.90.190.10">
    <property type="entry name" value="Protein tyrosine phosphatase superfamily"/>
    <property type="match status" value="1"/>
</dbReference>
<dbReference type="GO" id="GO:0005829">
    <property type="term" value="C:cytosol"/>
    <property type="evidence" value="ECO:0000318"/>
    <property type="project" value="GO_Central"/>
</dbReference>
<organism evidence="7 8">
    <name type="scientific">Trichoplax adhaerens</name>
    <name type="common">Trichoplax reptans</name>
    <dbReference type="NCBI Taxonomy" id="10228"/>
    <lineage>
        <taxon>Eukaryota</taxon>
        <taxon>Metazoa</taxon>
        <taxon>Placozoa</taxon>
        <taxon>Uniplacotomia</taxon>
        <taxon>Trichoplacea</taxon>
        <taxon>Trichoplacidae</taxon>
        <taxon>Trichoplax</taxon>
    </lineage>
</organism>
<dbReference type="FunFam" id="3.90.190.10:FF:000029">
    <property type="entry name" value="Phosphatidylinositol 3,4,5-trisphosphate 3-phosphatase and dual-specificity protein phosphatase PTEN"/>
    <property type="match status" value="1"/>
</dbReference>
<evidence type="ECO:0000256" key="4">
    <source>
        <dbReference type="ARBA" id="ARBA00022912"/>
    </source>
</evidence>
<evidence type="ECO:0000256" key="1">
    <source>
        <dbReference type="ARBA" id="ARBA00004496"/>
    </source>
</evidence>
<evidence type="ECO:0000256" key="3">
    <source>
        <dbReference type="ARBA" id="ARBA00022801"/>
    </source>
</evidence>
<dbReference type="GO" id="GO:0051896">
    <property type="term" value="P:regulation of phosphatidylinositol 3-kinase/protein kinase B signal transduction"/>
    <property type="evidence" value="ECO:0000318"/>
    <property type="project" value="GO_Central"/>
</dbReference>
<dbReference type="GO" id="GO:0004725">
    <property type="term" value="F:protein tyrosine phosphatase activity"/>
    <property type="evidence" value="ECO:0000318"/>
    <property type="project" value="GO_Central"/>
</dbReference>
<keyword evidence="2" id="KW-0963">Cytoplasm</keyword>
<keyword evidence="3" id="KW-0378">Hydrolase</keyword>
<dbReference type="InterPro" id="IPR014020">
    <property type="entry name" value="Tensin_C2-dom"/>
</dbReference>
<evidence type="ECO:0000259" key="6">
    <source>
        <dbReference type="PROSITE" id="PS51182"/>
    </source>
</evidence>
<evidence type="ECO:0000313" key="8">
    <source>
        <dbReference type="Proteomes" id="UP000009022"/>
    </source>
</evidence>
<dbReference type="CTD" id="6756417"/>
<dbReference type="CDD" id="cd14509">
    <property type="entry name" value="PTP_PTEN"/>
    <property type="match status" value="1"/>
</dbReference>
<comment type="subcellular location">
    <subcellularLocation>
        <location evidence="1">Cytoplasm</location>
    </subcellularLocation>
</comment>
<dbReference type="SUPFAM" id="SSF49562">
    <property type="entry name" value="C2 domain (Calcium/lipid-binding domain, CaLB)"/>
    <property type="match status" value="1"/>
</dbReference>
<keyword evidence="4" id="KW-0904">Protein phosphatase</keyword>
<dbReference type="GO" id="GO:0042995">
    <property type="term" value="C:cell projection"/>
    <property type="evidence" value="ECO:0000318"/>
    <property type="project" value="GO_Central"/>
</dbReference>
<dbReference type="GO" id="GO:0046856">
    <property type="term" value="P:phosphatidylinositol dephosphorylation"/>
    <property type="evidence" value="ECO:0000318"/>
    <property type="project" value="GO_Central"/>
</dbReference>
<dbReference type="InterPro" id="IPR051281">
    <property type="entry name" value="Dual-spec_lipid-protein_phosph"/>
</dbReference>
<dbReference type="InterPro" id="IPR029021">
    <property type="entry name" value="Prot-tyrosine_phosphatase-like"/>
</dbReference>
<dbReference type="PANTHER" id="PTHR12305:SF81">
    <property type="entry name" value="PHOSPHATIDYLINOSITOL 3,4,5-TRISPHOSPHATE 3-PHOSPHATASE AND DUAL-SPECIFICITY PROTEIN PHOSPHATASE PTEN"/>
    <property type="match status" value="1"/>
</dbReference>
<dbReference type="FunCoup" id="B3S4N1">
    <property type="interactions" value="2011"/>
</dbReference>
<dbReference type="GeneID" id="6756417"/>
<dbReference type="GO" id="GO:0016314">
    <property type="term" value="F:phosphatidylinositol-3,4,5-trisphosphate 3-phosphatase activity"/>
    <property type="evidence" value="ECO:0000318"/>
    <property type="project" value="GO_Central"/>
</dbReference>
<protein>
    <recommendedName>
        <fullName evidence="9">Phosphatidylinositol-3,4,5-trisphosphate 3-phosphatase</fullName>
    </recommendedName>
</protein>
<reference evidence="7 8" key="1">
    <citation type="journal article" date="2008" name="Nature">
        <title>The Trichoplax genome and the nature of placozoans.</title>
        <authorList>
            <person name="Srivastava M."/>
            <person name="Begovic E."/>
            <person name="Chapman J."/>
            <person name="Putnam N.H."/>
            <person name="Hellsten U."/>
            <person name="Kawashima T."/>
            <person name="Kuo A."/>
            <person name="Mitros T."/>
            <person name="Salamov A."/>
            <person name="Carpenter M.L."/>
            <person name="Signorovitch A.Y."/>
            <person name="Moreno M.A."/>
            <person name="Kamm K."/>
            <person name="Grimwood J."/>
            <person name="Schmutz J."/>
            <person name="Shapiro H."/>
            <person name="Grigoriev I.V."/>
            <person name="Buss L.W."/>
            <person name="Schierwater B."/>
            <person name="Dellaporta S.L."/>
            <person name="Rokhsar D.S."/>
        </authorList>
    </citation>
    <scope>NUCLEOTIDE SEQUENCE [LARGE SCALE GENOMIC DNA]</scope>
    <source>
        <strain evidence="7 8">Grell-BS-1999</strain>
    </source>
</reference>
<evidence type="ECO:0008006" key="9">
    <source>
        <dbReference type="Google" id="ProtNLM"/>
    </source>
</evidence>
<accession>B3S4N1</accession>
<dbReference type="Pfam" id="PF10409">
    <property type="entry name" value="PTEN_C2"/>
    <property type="match status" value="1"/>
</dbReference>
<dbReference type="RefSeq" id="XP_002115205.1">
    <property type="nucleotide sequence ID" value="XM_002115169.1"/>
</dbReference>
<dbReference type="Proteomes" id="UP000009022">
    <property type="component" value="Unassembled WGS sequence"/>
</dbReference>
<dbReference type="EMBL" id="DS985249">
    <property type="protein sequence ID" value="EDV22661.1"/>
    <property type="molecule type" value="Genomic_DNA"/>
</dbReference>
<dbReference type="eggNOG" id="KOG2283">
    <property type="taxonomic scope" value="Eukaryota"/>
</dbReference>
<sequence length="351" mass="41156">MLNIKKTVSKNKRRYRDDDFDLDLSYIKPTIIAMGFPSDKLEGVYRNHIDEVIRFFDTKHKQHYKIYNLCNERTYDPDRFFNRVATYAFEDHNAPPFALIQPFCDDVDEWLKKDEKNIVAVHCKAGKACGRTGVMISCYLLYANFFDDTNDALNFYGQARTLDAKGVTIPSQRRYVEYYGYSLRHKLIYKQRPLLMNGIIIETVPNISNGTCCPFFTVRQHNVKLITSKVMEVLRKGNERITFVLDKPLPICGDVKIEFFHKSEYFSKKSRMFHFWFNTFFVVQFAKNNNDHTDRENVCGQVKIVQAIGDTCHSLIFKKEEIDQSHKDTKNKTFSPEFKVGISYTLFTDCL</sequence>
<dbReference type="OrthoDB" id="16692at2759"/>
<dbReference type="InterPro" id="IPR029023">
    <property type="entry name" value="Tensin_phosphatase"/>
</dbReference>
<dbReference type="Gene3D" id="2.60.40.1110">
    <property type="match status" value="1"/>
</dbReference>
<dbReference type="InterPro" id="IPR035892">
    <property type="entry name" value="C2_domain_sf"/>
</dbReference>
<name>B3S4N1_TRIAD</name>
<dbReference type="Pfam" id="PF22785">
    <property type="entry name" value="Tc-R-P"/>
    <property type="match status" value="1"/>
</dbReference>
<feature type="domain" description="C2 tensin-type" evidence="6">
    <location>
        <begin position="191"/>
        <end position="347"/>
    </location>
</feature>
<proteinExistence type="predicted"/>
<gene>
    <name evidence="7" type="ORF">TRIADDRAFT_28654</name>
</gene>
<dbReference type="PROSITE" id="PS51181">
    <property type="entry name" value="PPASE_TENSIN"/>
    <property type="match status" value="1"/>
</dbReference>
<dbReference type="SMART" id="SM01326">
    <property type="entry name" value="PTEN_C2"/>
    <property type="match status" value="1"/>
</dbReference>
<evidence type="ECO:0000313" key="7">
    <source>
        <dbReference type="EMBL" id="EDV22661.1"/>
    </source>
</evidence>